<evidence type="ECO:0000256" key="9">
    <source>
        <dbReference type="SAM" id="SignalP"/>
    </source>
</evidence>
<evidence type="ECO:0000313" key="12">
    <source>
        <dbReference type="Proteomes" id="UP000287033"/>
    </source>
</evidence>
<reference evidence="11 12" key="1">
    <citation type="journal article" date="2018" name="Nat. Ecol. Evol.">
        <title>Shark genomes provide insights into elasmobranch evolution and the origin of vertebrates.</title>
        <authorList>
            <person name="Hara Y"/>
            <person name="Yamaguchi K"/>
            <person name="Onimaru K"/>
            <person name="Kadota M"/>
            <person name="Koyanagi M"/>
            <person name="Keeley SD"/>
            <person name="Tatsumi K"/>
            <person name="Tanaka K"/>
            <person name="Motone F"/>
            <person name="Kageyama Y"/>
            <person name="Nozu R"/>
            <person name="Adachi N"/>
            <person name="Nishimura O"/>
            <person name="Nakagawa R"/>
            <person name="Tanegashima C"/>
            <person name="Kiyatake I"/>
            <person name="Matsumoto R"/>
            <person name="Murakumo K"/>
            <person name="Nishida K"/>
            <person name="Terakita A"/>
            <person name="Kuratani S"/>
            <person name="Sato K"/>
            <person name="Hyodo S Kuraku.S."/>
        </authorList>
    </citation>
    <scope>NUCLEOTIDE SEQUENCE [LARGE SCALE GENOMIC DNA]</scope>
</reference>
<dbReference type="EMBL" id="BEZZ01000778">
    <property type="protein sequence ID" value="GCC36046.1"/>
    <property type="molecule type" value="Genomic_DNA"/>
</dbReference>
<evidence type="ECO:0000256" key="7">
    <source>
        <dbReference type="RuleBase" id="RU003827"/>
    </source>
</evidence>
<evidence type="ECO:0000256" key="4">
    <source>
        <dbReference type="ARBA" id="ARBA00022729"/>
    </source>
</evidence>
<feature type="domain" description="GOLD" evidence="10">
    <location>
        <begin position="29"/>
        <end position="127"/>
    </location>
</feature>
<evidence type="ECO:0000256" key="1">
    <source>
        <dbReference type="ARBA" id="ARBA00004115"/>
    </source>
</evidence>
<comment type="caution">
    <text evidence="11">The sequence shown here is derived from an EMBL/GenBank/DDBJ whole genome shotgun (WGS) entry which is preliminary data.</text>
</comment>
<dbReference type="InterPro" id="IPR009038">
    <property type="entry name" value="GOLD_dom"/>
</dbReference>
<accession>A0A401T071</accession>
<dbReference type="SMART" id="SM01190">
    <property type="entry name" value="EMP24_GP25L"/>
    <property type="match status" value="1"/>
</dbReference>
<dbReference type="Proteomes" id="UP000287033">
    <property type="component" value="Unassembled WGS sequence"/>
</dbReference>
<evidence type="ECO:0000256" key="6">
    <source>
        <dbReference type="ARBA" id="ARBA00023136"/>
    </source>
</evidence>
<evidence type="ECO:0000256" key="5">
    <source>
        <dbReference type="ARBA" id="ARBA00022989"/>
    </source>
</evidence>
<keyword evidence="12" id="KW-1185">Reference proteome</keyword>
<keyword evidence="4 9" id="KW-0732">Signal</keyword>
<feature type="transmembrane region" description="Helical" evidence="8">
    <location>
        <begin position="185"/>
        <end position="204"/>
    </location>
</feature>
<feature type="signal peptide" evidence="9">
    <location>
        <begin position="1"/>
        <end position="19"/>
    </location>
</feature>
<gene>
    <name evidence="11" type="ORF">chiPu_0014537</name>
</gene>
<comment type="subcellular location">
    <subcellularLocation>
        <location evidence="1">Endoplasmic reticulum membrane</location>
        <topology evidence="1">Single-pass type I membrane protein</topology>
    </subcellularLocation>
    <subcellularLocation>
        <location evidence="7">Membrane</location>
        <topology evidence="7">Single-pass type I membrane protein</topology>
    </subcellularLocation>
</comment>
<dbReference type="InterPro" id="IPR015720">
    <property type="entry name" value="Emp24-like"/>
</dbReference>
<evidence type="ECO:0000313" key="11">
    <source>
        <dbReference type="EMBL" id="GCC36046.1"/>
    </source>
</evidence>
<comment type="similarity">
    <text evidence="2 7">Belongs to the EMP24/GP25L family.</text>
</comment>
<dbReference type="STRING" id="137246.A0A401T071"/>
<name>A0A401T071_CHIPU</name>
<dbReference type="AlphaFoldDB" id="A0A401T071"/>
<proteinExistence type="inferred from homology"/>
<dbReference type="GO" id="GO:0005789">
    <property type="term" value="C:endoplasmic reticulum membrane"/>
    <property type="evidence" value="ECO:0007669"/>
    <property type="project" value="UniProtKB-SubCell"/>
</dbReference>
<keyword evidence="5 8" id="KW-1133">Transmembrane helix</keyword>
<sequence>MKHPVTEFLFILSWSLTSSLYFHQGEKEEKCIIEDIPGDTLVTGHYKIQSWDLATRDFLPSAPGLGMFVIVKGPDEQVLLHKLYGPESRFTFQSHSQGEHHICLMSNSTKIAVFAGNKLRVNLDVQVGEHVIDESLEETKDMINEVKTRMLHLLKQMQYISRQQDYQRSREEEFRQINEETNSSVLWWAMFQTVILLSVGAWQMKQMKNFFIAKKLV</sequence>
<keyword evidence="6 8" id="KW-0472">Membrane</keyword>
<organism evidence="11 12">
    <name type="scientific">Chiloscyllium punctatum</name>
    <name type="common">Brownbanded bambooshark</name>
    <name type="synonym">Hemiscyllium punctatum</name>
    <dbReference type="NCBI Taxonomy" id="137246"/>
    <lineage>
        <taxon>Eukaryota</taxon>
        <taxon>Metazoa</taxon>
        <taxon>Chordata</taxon>
        <taxon>Craniata</taxon>
        <taxon>Vertebrata</taxon>
        <taxon>Chondrichthyes</taxon>
        <taxon>Elasmobranchii</taxon>
        <taxon>Galeomorphii</taxon>
        <taxon>Galeoidea</taxon>
        <taxon>Orectolobiformes</taxon>
        <taxon>Hemiscylliidae</taxon>
        <taxon>Chiloscyllium</taxon>
    </lineage>
</organism>
<evidence type="ECO:0000259" key="10">
    <source>
        <dbReference type="PROSITE" id="PS50866"/>
    </source>
</evidence>
<evidence type="ECO:0000256" key="2">
    <source>
        <dbReference type="ARBA" id="ARBA00007104"/>
    </source>
</evidence>
<evidence type="ECO:0000256" key="8">
    <source>
        <dbReference type="SAM" id="Phobius"/>
    </source>
</evidence>
<dbReference type="PROSITE" id="PS50866">
    <property type="entry name" value="GOLD"/>
    <property type="match status" value="1"/>
</dbReference>
<feature type="chain" id="PRO_5019297893" description="GOLD domain-containing protein" evidence="9">
    <location>
        <begin position="20"/>
        <end position="217"/>
    </location>
</feature>
<evidence type="ECO:0000256" key="3">
    <source>
        <dbReference type="ARBA" id="ARBA00022692"/>
    </source>
</evidence>
<keyword evidence="3 7" id="KW-0812">Transmembrane</keyword>
<dbReference type="OMA" id="AEREEKC"/>
<dbReference type="Pfam" id="PF01105">
    <property type="entry name" value="EMP24_GP25L"/>
    <property type="match status" value="1"/>
</dbReference>
<dbReference type="PANTHER" id="PTHR22811">
    <property type="entry name" value="TRANSMEMBRANE EMP24 DOMAIN-CONTAINING PROTEIN"/>
    <property type="match status" value="1"/>
</dbReference>
<dbReference type="OrthoDB" id="3427at2759"/>
<protein>
    <recommendedName>
        <fullName evidence="10">GOLD domain-containing protein</fullName>
    </recommendedName>
</protein>